<keyword evidence="3" id="KW-1185">Reference proteome</keyword>
<protein>
    <submittedName>
        <fullName evidence="2">TlpA family protein disulfide reductase</fullName>
    </submittedName>
</protein>
<reference evidence="3" key="1">
    <citation type="journal article" date="2019" name="Int. J. Syst. Evol. Microbiol.">
        <title>The Global Catalogue of Microorganisms (GCM) 10K type strain sequencing project: providing services to taxonomists for standard genome sequencing and annotation.</title>
        <authorList>
            <consortium name="The Broad Institute Genomics Platform"/>
            <consortium name="The Broad Institute Genome Sequencing Center for Infectious Disease"/>
            <person name="Wu L."/>
            <person name="Ma J."/>
        </authorList>
    </citation>
    <scope>NUCLEOTIDE SEQUENCE [LARGE SCALE GENOMIC DNA]</scope>
    <source>
        <strain evidence="3">CECT 8979</strain>
    </source>
</reference>
<accession>A0ABV8AH88</accession>
<evidence type="ECO:0000313" key="3">
    <source>
        <dbReference type="Proteomes" id="UP001595812"/>
    </source>
</evidence>
<proteinExistence type="predicted"/>
<dbReference type="RefSeq" id="WP_386099763.1">
    <property type="nucleotide sequence ID" value="NZ_JBHSAT010000004.1"/>
</dbReference>
<gene>
    <name evidence="2" type="ORF">ACFOSX_09430</name>
</gene>
<dbReference type="PROSITE" id="PS51257">
    <property type="entry name" value="PROKAR_LIPOPROTEIN"/>
    <property type="match status" value="1"/>
</dbReference>
<dbReference type="EMBL" id="JBHSAT010000004">
    <property type="protein sequence ID" value="MFC3877451.1"/>
    <property type="molecule type" value="Genomic_DNA"/>
</dbReference>
<dbReference type="PROSITE" id="PS51352">
    <property type="entry name" value="THIOREDOXIN_2"/>
    <property type="match status" value="1"/>
</dbReference>
<sequence>MRYFALYLVSVLSVIGCSEKDTNHAYLGGEITNPKSDVVILVNPDGKTMDTVALDANNRFIYKIEEATAGIYSFRHGGEYQVVIIEPKDSLMLRLNTTDFDESLVYTGEGARKNNYFLRTFLENEKESRKLVKYSNKEPEEFLAFINERHAREIKAFNDYIAKKDISEFSKGIIQANINYHNYADKEIYPFAYFGNNKLVHVMDLPEDFYDYRTSIDYNSKHLSELYDYNRFMFSHVDNLALNQYYKDKAYHSTFDRHELSYNMAKIDLIDSLIEDSEIKNNLLKYKTREFINHSIDDSEIAQVLGYYLERSTSEDDKIMMQNHVNSIKKLRPGRDLPDLMVYNINREEFKISELVNQPTLIYFWSSNNIMHYRTSHYRVKELRENYPEMDFMSININDNSEQYWAETLQKYKFSLEDEYRFKNLKEALRTLAVNYVYKVIIVDKDGDIVHPNVNIYSDDFEILLQDMKLKKALSI</sequence>
<comment type="caution">
    <text evidence="2">The sequence shown here is derived from an EMBL/GenBank/DDBJ whole genome shotgun (WGS) entry which is preliminary data.</text>
</comment>
<evidence type="ECO:0000259" key="1">
    <source>
        <dbReference type="PROSITE" id="PS51352"/>
    </source>
</evidence>
<dbReference type="SUPFAM" id="SSF52833">
    <property type="entry name" value="Thioredoxin-like"/>
    <property type="match status" value="1"/>
</dbReference>
<organism evidence="2 3">
    <name type="scientific">Winogradskyella maritima</name>
    <dbReference type="NCBI Taxonomy" id="1517766"/>
    <lineage>
        <taxon>Bacteria</taxon>
        <taxon>Pseudomonadati</taxon>
        <taxon>Bacteroidota</taxon>
        <taxon>Flavobacteriia</taxon>
        <taxon>Flavobacteriales</taxon>
        <taxon>Flavobacteriaceae</taxon>
        <taxon>Winogradskyella</taxon>
    </lineage>
</organism>
<dbReference type="Proteomes" id="UP001595812">
    <property type="component" value="Unassembled WGS sequence"/>
</dbReference>
<feature type="domain" description="Thioredoxin" evidence="1">
    <location>
        <begin position="331"/>
        <end position="473"/>
    </location>
</feature>
<dbReference type="InterPro" id="IPR013766">
    <property type="entry name" value="Thioredoxin_domain"/>
</dbReference>
<dbReference type="InterPro" id="IPR036249">
    <property type="entry name" value="Thioredoxin-like_sf"/>
</dbReference>
<name>A0ABV8AH88_9FLAO</name>
<evidence type="ECO:0000313" key="2">
    <source>
        <dbReference type="EMBL" id="MFC3877451.1"/>
    </source>
</evidence>
<dbReference type="Gene3D" id="3.40.30.10">
    <property type="entry name" value="Glutaredoxin"/>
    <property type="match status" value="1"/>
</dbReference>